<accession>A0A0J5V545</accession>
<dbReference type="AlphaFoldDB" id="A0A0J5V545"/>
<dbReference type="EMBL" id="LQQY01000017">
    <property type="protein sequence ID" value="KZE48543.1"/>
    <property type="molecule type" value="Genomic_DNA"/>
</dbReference>
<dbReference type="PANTHER" id="PTHR11735">
    <property type="entry name" value="TRNA N6-ADENOSINE THREONYLCARBAMOYLTRANSFERASE"/>
    <property type="match status" value="1"/>
</dbReference>
<proteinExistence type="predicted"/>
<evidence type="ECO:0000313" key="3">
    <source>
        <dbReference type="Proteomes" id="UP000076510"/>
    </source>
</evidence>
<dbReference type="Pfam" id="PF00814">
    <property type="entry name" value="TsaD"/>
    <property type="match status" value="1"/>
</dbReference>
<dbReference type="InterPro" id="IPR043129">
    <property type="entry name" value="ATPase_NBD"/>
</dbReference>
<evidence type="ECO:0000313" key="2">
    <source>
        <dbReference type="EMBL" id="KZE48543.1"/>
    </source>
</evidence>
<dbReference type="InterPro" id="IPR022496">
    <property type="entry name" value="T6A_TsaB"/>
</dbReference>
<dbReference type="Proteomes" id="UP000076510">
    <property type="component" value="Unassembled WGS sequence"/>
</dbReference>
<dbReference type="GO" id="GO:0005829">
    <property type="term" value="C:cytosol"/>
    <property type="evidence" value="ECO:0007669"/>
    <property type="project" value="TreeGrafter"/>
</dbReference>
<sequence length="233" mass="25846">MKILAIDTSNFPLGVALIDENKVIGEYMTNVKRNHSLKAMPAVEQLLKDCDTDVRELTKIVVANGPGSYTGVRIGVTLAKTLAWSLDIPLVPVSSLAVLASSGRYFNGYLSPIFDARRGQVYTGLYRFRDGKLENVLEDRNVMLTDWVDELRNYEGEILFVGNDTGIHEEAIKGALGEKAVLAPFVSHNPRPSELAYIGMGMEESTAHEVLPNYIRMAEAEVKWLEAQKSNEE</sequence>
<dbReference type="GO" id="GO:0002949">
    <property type="term" value="P:tRNA threonylcarbamoyladenosine modification"/>
    <property type="evidence" value="ECO:0007669"/>
    <property type="project" value="InterPro"/>
</dbReference>
<evidence type="ECO:0000259" key="1">
    <source>
        <dbReference type="Pfam" id="PF00814"/>
    </source>
</evidence>
<dbReference type="PATRIC" id="fig|189381.11.peg.1882"/>
<protein>
    <submittedName>
        <fullName evidence="2">tRNA threonylcarbamoyladenosine biosynthesis protein TsaB</fullName>
    </submittedName>
</protein>
<name>A0A0J5V545_9BACI</name>
<dbReference type="SUPFAM" id="SSF53067">
    <property type="entry name" value="Actin-like ATPase domain"/>
    <property type="match status" value="2"/>
</dbReference>
<dbReference type="Gene3D" id="3.30.420.40">
    <property type="match status" value="2"/>
</dbReference>
<dbReference type="NCBIfam" id="TIGR03725">
    <property type="entry name" value="T6A_YeaZ"/>
    <property type="match status" value="1"/>
</dbReference>
<dbReference type="OrthoDB" id="9784166at2"/>
<comment type="caution">
    <text evidence="2">The sequence shown here is derived from an EMBL/GenBank/DDBJ whole genome shotgun (WGS) entry which is preliminary data.</text>
</comment>
<feature type="domain" description="Gcp-like" evidence="1">
    <location>
        <begin position="31"/>
        <end position="224"/>
    </location>
</feature>
<reference evidence="3" key="1">
    <citation type="submission" date="2016-01" db="EMBL/GenBank/DDBJ databases">
        <title>Whole genome sequencing of Bhargavaea cecembensis T14.</title>
        <authorList>
            <person name="Hong K.W."/>
        </authorList>
    </citation>
    <scope>NUCLEOTIDE SEQUENCE [LARGE SCALE GENOMIC DNA]</scope>
    <source>
        <strain evidence="3">M19</strain>
    </source>
</reference>
<gene>
    <name evidence="2" type="ORF">AV649_19615</name>
</gene>
<organism evidence="2 3">
    <name type="scientific">Rossellomorea marisflavi</name>
    <dbReference type="NCBI Taxonomy" id="189381"/>
    <lineage>
        <taxon>Bacteria</taxon>
        <taxon>Bacillati</taxon>
        <taxon>Bacillota</taxon>
        <taxon>Bacilli</taxon>
        <taxon>Bacillales</taxon>
        <taxon>Bacillaceae</taxon>
        <taxon>Rossellomorea</taxon>
    </lineage>
</organism>
<dbReference type="InterPro" id="IPR000905">
    <property type="entry name" value="Gcp-like_dom"/>
</dbReference>
<dbReference type="CDD" id="cd24032">
    <property type="entry name" value="ASKHA_NBD_TsaB"/>
    <property type="match status" value="1"/>
</dbReference>
<dbReference type="PANTHER" id="PTHR11735:SF11">
    <property type="entry name" value="TRNA THREONYLCARBAMOYLADENOSINE BIOSYNTHESIS PROTEIN TSAB"/>
    <property type="match status" value="1"/>
</dbReference>
<dbReference type="RefSeq" id="WP_048007694.1">
    <property type="nucleotide sequence ID" value="NZ_CP047095.1"/>
</dbReference>